<organism evidence="2 3">
    <name type="scientific">Aedes albopictus</name>
    <name type="common">Asian tiger mosquito</name>
    <name type="synonym">Stegomyia albopicta</name>
    <dbReference type="NCBI Taxonomy" id="7160"/>
    <lineage>
        <taxon>Eukaryota</taxon>
        <taxon>Metazoa</taxon>
        <taxon>Ecdysozoa</taxon>
        <taxon>Arthropoda</taxon>
        <taxon>Hexapoda</taxon>
        <taxon>Insecta</taxon>
        <taxon>Pterygota</taxon>
        <taxon>Neoptera</taxon>
        <taxon>Endopterygota</taxon>
        <taxon>Diptera</taxon>
        <taxon>Nematocera</taxon>
        <taxon>Culicoidea</taxon>
        <taxon>Culicidae</taxon>
        <taxon>Culicinae</taxon>
        <taxon>Aedini</taxon>
        <taxon>Aedes</taxon>
        <taxon>Stegomyia</taxon>
    </lineage>
</organism>
<feature type="region of interest" description="Disordered" evidence="1">
    <location>
        <begin position="45"/>
        <end position="86"/>
    </location>
</feature>
<name>A0ABM1XXT4_AEDAL</name>
<evidence type="ECO:0000313" key="3">
    <source>
        <dbReference type="Proteomes" id="UP000069940"/>
    </source>
</evidence>
<feature type="compositionally biased region" description="Basic and acidic residues" evidence="1">
    <location>
        <begin position="207"/>
        <end position="218"/>
    </location>
</feature>
<reference evidence="2" key="2">
    <citation type="submission" date="2025-05" db="UniProtKB">
        <authorList>
            <consortium name="EnsemblMetazoa"/>
        </authorList>
    </citation>
    <scope>IDENTIFICATION</scope>
    <source>
        <strain evidence="2">Foshan</strain>
    </source>
</reference>
<evidence type="ECO:0000256" key="1">
    <source>
        <dbReference type="SAM" id="MobiDB-lite"/>
    </source>
</evidence>
<accession>A0ABM1XXT4</accession>
<evidence type="ECO:0000313" key="2">
    <source>
        <dbReference type="EnsemblMetazoa" id="AALFPA23_003836.P4468"/>
    </source>
</evidence>
<sequence length="233" mass="24878">MTTNSSGFHRQCEICVTPNTVEHFLCTCPVYEALRQMHQVTDVPRSLANDKVNERQGRNRRYGPYPPAVGAPSNRKPAGDRHGRVDLGAGRTMEAAETEIQKLPGTVGTSDLSGSRDPSEPPVGPLGPSGFPGTQVTSRTTKRSSKPPRTTGGQSPTSTEPPNHQYPGPPGLAGTTSTLKVIQPGRGHLGPLGFPGTRVVSPTPSDPHQHAHNHDQPGRKSPHLGPPFPEPER</sequence>
<protein>
    <submittedName>
        <fullName evidence="2">Uncharacterized protein</fullName>
    </submittedName>
</protein>
<feature type="compositionally biased region" description="Polar residues" evidence="1">
    <location>
        <begin position="147"/>
        <end position="162"/>
    </location>
</feature>
<dbReference type="EnsemblMetazoa" id="AALFPA23_003836.R4468">
    <property type="protein sequence ID" value="AALFPA23_003836.P4468"/>
    <property type="gene ID" value="AALFPA23_003836"/>
</dbReference>
<feature type="region of interest" description="Disordered" evidence="1">
    <location>
        <begin position="98"/>
        <end position="233"/>
    </location>
</feature>
<feature type="compositionally biased region" description="Pro residues" evidence="1">
    <location>
        <begin position="224"/>
        <end position="233"/>
    </location>
</feature>
<dbReference type="GeneID" id="134286939"/>
<reference evidence="3" key="1">
    <citation type="journal article" date="2015" name="Proc. Natl. Acad. Sci. U.S.A.">
        <title>Genome sequence of the Asian Tiger mosquito, Aedes albopictus, reveals insights into its biology, genetics, and evolution.</title>
        <authorList>
            <person name="Chen X.G."/>
            <person name="Jiang X."/>
            <person name="Gu J."/>
            <person name="Xu M."/>
            <person name="Wu Y."/>
            <person name="Deng Y."/>
            <person name="Zhang C."/>
            <person name="Bonizzoni M."/>
            <person name="Dermauw W."/>
            <person name="Vontas J."/>
            <person name="Armbruster P."/>
            <person name="Huang X."/>
            <person name="Yang Y."/>
            <person name="Zhang H."/>
            <person name="He W."/>
            <person name="Peng H."/>
            <person name="Liu Y."/>
            <person name="Wu K."/>
            <person name="Chen J."/>
            <person name="Lirakis M."/>
            <person name="Topalis P."/>
            <person name="Van Leeuwen T."/>
            <person name="Hall A.B."/>
            <person name="Jiang X."/>
            <person name="Thorpe C."/>
            <person name="Mueller R.L."/>
            <person name="Sun C."/>
            <person name="Waterhouse R.M."/>
            <person name="Yan G."/>
            <person name="Tu Z.J."/>
            <person name="Fang X."/>
            <person name="James A.A."/>
        </authorList>
    </citation>
    <scope>NUCLEOTIDE SEQUENCE [LARGE SCALE GENOMIC DNA]</scope>
    <source>
        <strain evidence="3">Foshan</strain>
    </source>
</reference>
<keyword evidence="3" id="KW-1185">Reference proteome</keyword>
<dbReference type="RefSeq" id="XP_062704629.1">
    <property type="nucleotide sequence ID" value="XM_062848645.1"/>
</dbReference>
<dbReference type="Proteomes" id="UP000069940">
    <property type="component" value="Unassembled WGS sequence"/>
</dbReference>
<proteinExistence type="predicted"/>